<gene>
    <name evidence="9" type="ORF">PFISCL1PPCAC_15593</name>
</gene>
<protein>
    <recommendedName>
        <fullName evidence="7">H/ACA ribonucleoprotein complex subunit</fullName>
    </recommendedName>
</protein>
<dbReference type="InterPro" id="IPR040309">
    <property type="entry name" value="Naf1"/>
</dbReference>
<keyword evidence="5 7" id="KW-0694">RNA-binding</keyword>
<dbReference type="GO" id="GO:0006364">
    <property type="term" value="P:rRNA processing"/>
    <property type="evidence" value="ECO:0007669"/>
    <property type="project" value="UniProtKB-KW"/>
</dbReference>
<dbReference type="Gene3D" id="2.40.10.230">
    <property type="entry name" value="Probable tRNA pseudouridine synthase domain"/>
    <property type="match status" value="1"/>
</dbReference>
<comment type="subcellular location">
    <subcellularLocation>
        <location evidence="7">Nucleus</location>
        <location evidence="7">Nucleolus</location>
    </subcellularLocation>
</comment>
<reference evidence="9" key="1">
    <citation type="submission" date="2023-10" db="EMBL/GenBank/DDBJ databases">
        <title>Genome assembly of Pristionchus species.</title>
        <authorList>
            <person name="Yoshida K."/>
            <person name="Sommer R.J."/>
        </authorList>
    </citation>
    <scope>NUCLEOTIDE SEQUENCE</scope>
    <source>
        <strain evidence="9">RS5133</strain>
    </source>
</reference>
<name>A0AAV5VXM3_9BILA</name>
<dbReference type="InterPro" id="IPR038664">
    <property type="entry name" value="Gar1/Naf1_Cbf5-bd_sf"/>
</dbReference>
<organism evidence="9 10">
    <name type="scientific">Pristionchus fissidentatus</name>
    <dbReference type="NCBI Taxonomy" id="1538716"/>
    <lineage>
        <taxon>Eukaryota</taxon>
        <taxon>Metazoa</taxon>
        <taxon>Ecdysozoa</taxon>
        <taxon>Nematoda</taxon>
        <taxon>Chromadorea</taxon>
        <taxon>Rhabditida</taxon>
        <taxon>Rhabditina</taxon>
        <taxon>Diplogasteromorpha</taxon>
        <taxon>Diplogasteroidea</taxon>
        <taxon>Neodiplogasteridae</taxon>
        <taxon>Pristionchus</taxon>
    </lineage>
</organism>
<evidence type="ECO:0000256" key="1">
    <source>
        <dbReference type="ARBA" id="ARBA00009801"/>
    </source>
</evidence>
<evidence type="ECO:0000313" key="10">
    <source>
        <dbReference type="Proteomes" id="UP001432322"/>
    </source>
</evidence>
<comment type="caution">
    <text evidence="9">The sequence shown here is derived from an EMBL/GenBank/DDBJ whole genome shotgun (WGS) entry which is preliminary data.</text>
</comment>
<evidence type="ECO:0000256" key="5">
    <source>
        <dbReference type="ARBA" id="ARBA00022884"/>
    </source>
</evidence>
<keyword evidence="6 7" id="KW-0539">Nucleus</keyword>
<feature type="region of interest" description="Disordered" evidence="8">
    <location>
        <begin position="257"/>
        <end position="324"/>
    </location>
</feature>
<evidence type="ECO:0000256" key="6">
    <source>
        <dbReference type="ARBA" id="ARBA00023242"/>
    </source>
</evidence>
<dbReference type="Pfam" id="PF04410">
    <property type="entry name" value="Gar1"/>
    <property type="match status" value="1"/>
</dbReference>
<comment type="similarity">
    <text evidence="1">Belongs to the NAF1 family.</text>
</comment>
<accession>A0AAV5VXM3</accession>
<evidence type="ECO:0000256" key="8">
    <source>
        <dbReference type="SAM" id="MobiDB-lite"/>
    </source>
</evidence>
<proteinExistence type="inferred from homology"/>
<comment type="function">
    <text evidence="7">Required for ribosome biogenesis. Part of a complex which catalyzes pseudouridylation of rRNA. This involves the isomerization of uridine such that the ribose is subsequently attached to C5, instead of the normal N1. Pseudouridine ("psi") residues may serve to stabilize the conformation of rRNAs.</text>
</comment>
<dbReference type="PANTHER" id="PTHR31633:SF1">
    <property type="entry name" value="H_ACA RIBONUCLEOPROTEIN COMPLEX NON-CORE SUBUNIT NAF1"/>
    <property type="match status" value="1"/>
</dbReference>
<dbReference type="SUPFAM" id="SSF50447">
    <property type="entry name" value="Translation proteins"/>
    <property type="match status" value="1"/>
</dbReference>
<dbReference type="GO" id="GO:0000493">
    <property type="term" value="P:box H/ACA snoRNP assembly"/>
    <property type="evidence" value="ECO:0007669"/>
    <property type="project" value="InterPro"/>
</dbReference>
<feature type="compositionally biased region" description="Acidic residues" evidence="8">
    <location>
        <begin position="258"/>
        <end position="269"/>
    </location>
</feature>
<dbReference type="GO" id="GO:0003723">
    <property type="term" value="F:RNA binding"/>
    <property type="evidence" value="ECO:0007669"/>
    <property type="project" value="UniProtKB-KW"/>
</dbReference>
<keyword evidence="2 7" id="KW-0690">Ribosome biogenesis</keyword>
<dbReference type="Proteomes" id="UP001432322">
    <property type="component" value="Unassembled WGS sequence"/>
</dbReference>
<keyword evidence="3 7" id="KW-0698">rRNA processing</keyword>
<feature type="compositionally biased region" description="Basic residues" evidence="8">
    <location>
        <begin position="279"/>
        <end position="297"/>
    </location>
</feature>
<evidence type="ECO:0000313" key="9">
    <source>
        <dbReference type="EMBL" id="GMT24296.1"/>
    </source>
</evidence>
<comment type="subunit">
    <text evidence="7">Component of the small nucleolar ribonucleoprotein particles containing H/ACA-type snoRNAs (H/ACA snoRNPs).</text>
</comment>
<evidence type="ECO:0000256" key="3">
    <source>
        <dbReference type="ARBA" id="ARBA00022552"/>
    </source>
</evidence>
<evidence type="ECO:0000256" key="2">
    <source>
        <dbReference type="ARBA" id="ARBA00022517"/>
    </source>
</evidence>
<dbReference type="InterPro" id="IPR007504">
    <property type="entry name" value="H/ACA_rnp_Gar1/Naf1"/>
</dbReference>
<dbReference type="GO" id="GO:0005730">
    <property type="term" value="C:nucleolus"/>
    <property type="evidence" value="ECO:0007669"/>
    <property type="project" value="UniProtKB-SubCell"/>
</dbReference>
<dbReference type="GO" id="GO:0005732">
    <property type="term" value="C:sno(s)RNA-containing ribonucleoprotein complex"/>
    <property type="evidence" value="ECO:0007669"/>
    <property type="project" value="InterPro"/>
</dbReference>
<dbReference type="GO" id="GO:0001522">
    <property type="term" value="P:pseudouridine synthesis"/>
    <property type="evidence" value="ECO:0007669"/>
    <property type="project" value="InterPro"/>
</dbReference>
<dbReference type="EMBL" id="BTSY01000004">
    <property type="protein sequence ID" value="GMT24296.1"/>
    <property type="molecule type" value="Genomic_DNA"/>
</dbReference>
<keyword evidence="7" id="KW-0687">Ribonucleoprotein</keyword>
<comment type="similarity">
    <text evidence="7">Belongs to the GAR1 family.</text>
</comment>
<sequence length="335" mass="37163">MDNKAAVLSVVNTSALANIANYTSESEHEEGSCDFIQNNVEVAGKVSLCCKDESAAAPISNPFAIRERVEIEDCSDDELPALNFSDEDSDVEFNRILDYTAKQRKKEHERTMGIVPSKRCRTGVNKNFEREYDKLPPMESLSISVQQNIPLRKLGSVKHIVDCLVVIEADSGLAIDYDSVIFREDRSALGGVFDIFGAVRCPSYSIRFNSEKEAREAADEGLIVFVAETDQFTRRILTQNLSKEKHMDGALVINSKGEEEDLYSDDETEQAASCNSGRGRARGNRRQRGGRGAHFNHSKMSWPPNNRGRGGNNPYSSPYASGVPPMVDTRYMGGF</sequence>
<dbReference type="InterPro" id="IPR009000">
    <property type="entry name" value="Transl_B-barrel_sf"/>
</dbReference>
<evidence type="ECO:0000256" key="4">
    <source>
        <dbReference type="ARBA" id="ARBA00022553"/>
    </source>
</evidence>
<dbReference type="PANTHER" id="PTHR31633">
    <property type="entry name" value="H/ACA RIBONUCLEOPROTEIN COMPLEX NON-CORE SUBUNIT NAF1"/>
    <property type="match status" value="1"/>
</dbReference>
<dbReference type="AlphaFoldDB" id="A0AAV5VXM3"/>
<keyword evidence="4" id="KW-0597">Phosphoprotein</keyword>
<evidence type="ECO:0000256" key="7">
    <source>
        <dbReference type="RuleBase" id="RU364004"/>
    </source>
</evidence>
<keyword evidence="10" id="KW-1185">Reference proteome</keyword>